<evidence type="ECO:0000313" key="2">
    <source>
        <dbReference type="EMBL" id="JAA68977.1"/>
    </source>
</evidence>
<protein>
    <submittedName>
        <fullName evidence="2">Putative tetraspanin</fullName>
    </submittedName>
</protein>
<keyword evidence="1" id="KW-0472">Membrane</keyword>
<evidence type="ECO:0000256" key="1">
    <source>
        <dbReference type="SAM" id="Phobius"/>
    </source>
</evidence>
<sequence length="102" mass="11519">MAPYGEEVERYGNRMPVRKHRRDKSEISCCLKYLIFGFNVIFWTALEGTSGVPSDGTVDTYIYYLLALCVAGVTSLSTNPTFFGHSVKFGNNHTFSLLVKHF</sequence>
<accession>A0A0K8RCS8</accession>
<keyword evidence="1" id="KW-0812">Transmembrane</keyword>
<feature type="transmembrane region" description="Helical" evidence="1">
    <location>
        <begin position="27"/>
        <end position="46"/>
    </location>
</feature>
<keyword evidence="1" id="KW-1133">Transmembrane helix</keyword>
<reference evidence="2" key="1">
    <citation type="submission" date="2012-12" db="EMBL/GenBank/DDBJ databases">
        <title>Identification and characterization of a phenylalanine ammonia-lyase gene family in Isatis indigotica Fort.</title>
        <authorList>
            <person name="Liu Q."/>
            <person name="Chen J."/>
            <person name="Zhou X."/>
            <person name="Di P."/>
            <person name="Xiao Y."/>
            <person name="Xuan H."/>
            <person name="Zhang L."/>
            <person name="Chen W."/>
        </authorList>
    </citation>
    <scope>NUCLEOTIDE SEQUENCE</scope>
    <source>
        <tissue evidence="2">Salivary gland</tissue>
    </source>
</reference>
<dbReference type="EMBL" id="GADI01004831">
    <property type="protein sequence ID" value="JAA68977.1"/>
    <property type="molecule type" value="mRNA"/>
</dbReference>
<name>A0A0K8RCS8_IXORI</name>
<proteinExistence type="evidence at transcript level"/>
<dbReference type="AlphaFoldDB" id="A0A0K8RCS8"/>
<feature type="transmembrane region" description="Helical" evidence="1">
    <location>
        <begin position="61"/>
        <end position="83"/>
    </location>
</feature>
<organism evidence="2">
    <name type="scientific">Ixodes ricinus</name>
    <name type="common">Common tick</name>
    <name type="synonym">Acarus ricinus</name>
    <dbReference type="NCBI Taxonomy" id="34613"/>
    <lineage>
        <taxon>Eukaryota</taxon>
        <taxon>Metazoa</taxon>
        <taxon>Ecdysozoa</taxon>
        <taxon>Arthropoda</taxon>
        <taxon>Chelicerata</taxon>
        <taxon>Arachnida</taxon>
        <taxon>Acari</taxon>
        <taxon>Parasitiformes</taxon>
        <taxon>Ixodida</taxon>
        <taxon>Ixodoidea</taxon>
        <taxon>Ixodidae</taxon>
        <taxon>Ixodinae</taxon>
        <taxon>Ixodes</taxon>
    </lineage>
</organism>